<evidence type="ECO:0000256" key="5">
    <source>
        <dbReference type="ARBA" id="ARBA00022989"/>
    </source>
</evidence>
<feature type="transmembrane region" description="Helical" evidence="8">
    <location>
        <begin position="81"/>
        <end position="100"/>
    </location>
</feature>
<evidence type="ECO:0000256" key="2">
    <source>
        <dbReference type="ARBA" id="ARBA00010992"/>
    </source>
</evidence>
<comment type="caution">
    <text evidence="10">The sequence shown here is derived from an EMBL/GenBank/DDBJ whole genome shotgun (WGS) entry which is preliminary data.</text>
</comment>
<dbReference type="Pfam" id="PF00083">
    <property type="entry name" value="Sugar_tr"/>
    <property type="match status" value="1"/>
</dbReference>
<dbReference type="PANTHER" id="PTHR48022">
    <property type="entry name" value="PLASTIDIC GLUCOSE TRANSPORTER 4"/>
    <property type="match status" value="1"/>
</dbReference>
<keyword evidence="3 7" id="KW-0813">Transport</keyword>
<feature type="transmembrane region" description="Helical" evidence="8">
    <location>
        <begin position="303"/>
        <end position="322"/>
    </location>
</feature>
<evidence type="ECO:0000313" key="10">
    <source>
        <dbReference type="EMBL" id="KAH7324589.1"/>
    </source>
</evidence>
<evidence type="ECO:0000259" key="9">
    <source>
        <dbReference type="PROSITE" id="PS50850"/>
    </source>
</evidence>
<dbReference type="InterPro" id="IPR036259">
    <property type="entry name" value="MFS_trans_sf"/>
</dbReference>
<organism evidence="10 11">
    <name type="scientific">Stachybotrys elegans</name>
    <dbReference type="NCBI Taxonomy" id="80388"/>
    <lineage>
        <taxon>Eukaryota</taxon>
        <taxon>Fungi</taxon>
        <taxon>Dikarya</taxon>
        <taxon>Ascomycota</taxon>
        <taxon>Pezizomycotina</taxon>
        <taxon>Sordariomycetes</taxon>
        <taxon>Hypocreomycetidae</taxon>
        <taxon>Hypocreales</taxon>
        <taxon>Stachybotryaceae</taxon>
        <taxon>Stachybotrys</taxon>
    </lineage>
</organism>
<dbReference type="GO" id="GO:0005351">
    <property type="term" value="F:carbohydrate:proton symporter activity"/>
    <property type="evidence" value="ECO:0007669"/>
    <property type="project" value="TreeGrafter"/>
</dbReference>
<dbReference type="PANTHER" id="PTHR48022:SF72">
    <property type="entry name" value="MAJOR FACILITATOR SUPERFAMILY (MFS) PROFILE DOMAIN-CONTAINING PROTEIN-RELATED"/>
    <property type="match status" value="1"/>
</dbReference>
<evidence type="ECO:0000256" key="7">
    <source>
        <dbReference type="RuleBase" id="RU003346"/>
    </source>
</evidence>
<dbReference type="FunFam" id="1.20.1250.20:FF:000090">
    <property type="entry name" value="MFS sugar transporter, putative"/>
    <property type="match status" value="1"/>
</dbReference>
<dbReference type="InterPro" id="IPR050360">
    <property type="entry name" value="MFS_Sugar_Transporters"/>
</dbReference>
<feature type="transmembrane region" description="Helical" evidence="8">
    <location>
        <begin position="52"/>
        <end position="72"/>
    </location>
</feature>
<reference evidence="10" key="1">
    <citation type="journal article" date="2021" name="Nat. Commun.">
        <title>Genetic determinants of endophytism in the Arabidopsis root mycobiome.</title>
        <authorList>
            <person name="Mesny F."/>
            <person name="Miyauchi S."/>
            <person name="Thiergart T."/>
            <person name="Pickel B."/>
            <person name="Atanasova L."/>
            <person name="Karlsson M."/>
            <person name="Huettel B."/>
            <person name="Barry K.W."/>
            <person name="Haridas S."/>
            <person name="Chen C."/>
            <person name="Bauer D."/>
            <person name="Andreopoulos W."/>
            <person name="Pangilinan J."/>
            <person name="LaButti K."/>
            <person name="Riley R."/>
            <person name="Lipzen A."/>
            <person name="Clum A."/>
            <person name="Drula E."/>
            <person name="Henrissat B."/>
            <person name="Kohler A."/>
            <person name="Grigoriev I.V."/>
            <person name="Martin F.M."/>
            <person name="Hacquard S."/>
        </authorList>
    </citation>
    <scope>NUCLEOTIDE SEQUENCE</scope>
    <source>
        <strain evidence="10">MPI-CAGE-CH-0235</strain>
    </source>
</reference>
<feature type="transmembrane region" description="Helical" evidence="8">
    <location>
        <begin position="261"/>
        <end position="282"/>
    </location>
</feature>
<name>A0A8K0WUC7_9HYPO</name>
<feature type="transmembrane region" description="Helical" evidence="8">
    <location>
        <begin position="169"/>
        <end position="191"/>
    </location>
</feature>
<dbReference type="InterPro" id="IPR005828">
    <property type="entry name" value="MFS_sugar_transport-like"/>
</dbReference>
<dbReference type="AlphaFoldDB" id="A0A8K0WUC7"/>
<gene>
    <name evidence="10" type="ORF">B0I35DRAFT_424508</name>
</gene>
<evidence type="ECO:0000256" key="3">
    <source>
        <dbReference type="ARBA" id="ARBA00022448"/>
    </source>
</evidence>
<dbReference type="OrthoDB" id="6612291at2759"/>
<protein>
    <submittedName>
        <fullName evidence="10">General substrate transporter</fullName>
    </submittedName>
</protein>
<feature type="transmembrane region" description="Helical" evidence="8">
    <location>
        <begin position="139"/>
        <end position="157"/>
    </location>
</feature>
<keyword evidence="4 8" id="KW-0812">Transmembrane</keyword>
<dbReference type="InterPro" id="IPR005829">
    <property type="entry name" value="Sugar_transporter_CS"/>
</dbReference>
<evidence type="ECO:0000256" key="8">
    <source>
        <dbReference type="SAM" id="Phobius"/>
    </source>
</evidence>
<evidence type="ECO:0000256" key="1">
    <source>
        <dbReference type="ARBA" id="ARBA00004141"/>
    </source>
</evidence>
<feature type="transmembrane region" description="Helical" evidence="8">
    <location>
        <begin position="399"/>
        <end position="422"/>
    </location>
</feature>
<feature type="transmembrane region" description="Helical" evidence="8">
    <location>
        <begin position="358"/>
        <end position="379"/>
    </location>
</feature>
<accession>A0A8K0WUC7</accession>
<dbReference type="Gene3D" id="1.20.1250.20">
    <property type="entry name" value="MFS general substrate transporter like domains"/>
    <property type="match status" value="1"/>
</dbReference>
<keyword evidence="11" id="KW-1185">Reference proteome</keyword>
<feature type="transmembrane region" description="Helical" evidence="8">
    <location>
        <begin position="429"/>
        <end position="448"/>
    </location>
</feature>
<feature type="transmembrane region" description="Helical" evidence="8">
    <location>
        <begin position="328"/>
        <end position="346"/>
    </location>
</feature>
<comment type="similarity">
    <text evidence="2 7">Belongs to the major facilitator superfamily. Sugar transporter (TC 2.A.1.1) family.</text>
</comment>
<dbReference type="SUPFAM" id="SSF103473">
    <property type="entry name" value="MFS general substrate transporter"/>
    <property type="match status" value="1"/>
</dbReference>
<dbReference type="InterPro" id="IPR003663">
    <property type="entry name" value="Sugar/inositol_transpt"/>
</dbReference>
<keyword evidence="6 8" id="KW-0472">Membrane</keyword>
<dbReference type="PRINTS" id="PR00171">
    <property type="entry name" value="SUGRTRNSPORT"/>
</dbReference>
<dbReference type="InterPro" id="IPR020846">
    <property type="entry name" value="MFS_dom"/>
</dbReference>
<dbReference type="Proteomes" id="UP000813444">
    <property type="component" value="Unassembled WGS sequence"/>
</dbReference>
<feature type="domain" description="Major facilitator superfamily (MFS) profile" evidence="9">
    <location>
        <begin position="12"/>
        <end position="452"/>
    </location>
</feature>
<sequence>MGWRGKKLQAGITLCCLSAFILFGYEQGVFGPIIENEDWLDQFNHPSDTHTGIIVSSYNLGCLLGCILNFVIGEWLGRRKVIWLAMSFVLVGTTLQISSYNVAHLVVGRIITGLGTGLKTSTVPAYQSELCAPNLRGRLISAETLFVGVGIVVAYWFDYGMSFVGGSIAWRLPVSMQAVFAVGVIGLVFGLPESPRWLYNHGREQEAIQVLCDIYDMHPEDPVIVAEAAAIRQAVAMELEIDKSFWAAFRNDEMRTGYRVFLAWLAQFMNQMCGINLVVYYIPTVLRTNVGMERELSKILGGFIQMMFMFGSLLPTFTLDTLGRRKTMVWGCAGLGFSMLMVAALLSQADGGETTRGTNFASASVAFFFLYMLIFGASVNSVPWVYVPELLPLNARTQGTAIGVSSNWLWNFTVAMITPIIINRLEWKAYLIFTATNIMFIPMVYFLYPETSNLSLEEIDLIFKPGVNPVKASRELIRGKQAGLELHIIEVAVASSGSK</sequence>
<dbReference type="GO" id="GO:0016020">
    <property type="term" value="C:membrane"/>
    <property type="evidence" value="ECO:0007669"/>
    <property type="project" value="UniProtKB-SubCell"/>
</dbReference>
<dbReference type="PROSITE" id="PS00217">
    <property type="entry name" value="SUGAR_TRANSPORT_2"/>
    <property type="match status" value="1"/>
</dbReference>
<dbReference type="PROSITE" id="PS50850">
    <property type="entry name" value="MFS"/>
    <property type="match status" value="1"/>
</dbReference>
<evidence type="ECO:0000256" key="6">
    <source>
        <dbReference type="ARBA" id="ARBA00023136"/>
    </source>
</evidence>
<dbReference type="NCBIfam" id="TIGR00879">
    <property type="entry name" value="SP"/>
    <property type="match status" value="1"/>
</dbReference>
<evidence type="ECO:0000256" key="4">
    <source>
        <dbReference type="ARBA" id="ARBA00022692"/>
    </source>
</evidence>
<keyword evidence="5 8" id="KW-1133">Transmembrane helix</keyword>
<comment type="subcellular location">
    <subcellularLocation>
        <location evidence="1">Membrane</location>
        <topology evidence="1">Multi-pass membrane protein</topology>
    </subcellularLocation>
</comment>
<evidence type="ECO:0000313" key="11">
    <source>
        <dbReference type="Proteomes" id="UP000813444"/>
    </source>
</evidence>
<proteinExistence type="inferred from homology"/>
<dbReference type="EMBL" id="JAGPNK010000003">
    <property type="protein sequence ID" value="KAH7324589.1"/>
    <property type="molecule type" value="Genomic_DNA"/>
</dbReference>